<name>A0A9P8CWT5_MORAP</name>
<dbReference type="EMBL" id="JAIFTL010000140">
    <property type="protein sequence ID" value="KAG9322552.1"/>
    <property type="molecule type" value="Genomic_DNA"/>
</dbReference>
<feature type="compositionally biased region" description="Acidic residues" evidence="1">
    <location>
        <begin position="122"/>
        <end position="132"/>
    </location>
</feature>
<evidence type="ECO:0000313" key="3">
    <source>
        <dbReference type="Proteomes" id="UP000717515"/>
    </source>
</evidence>
<feature type="compositionally biased region" description="Polar residues" evidence="1">
    <location>
        <begin position="384"/>
        <end position="398"/>
    </location>
</feature>
<evidence type="ECO:0000313" key="2">
    <source>
        <dbReference type="EMBL" id="KAG9322552.1"/>
    </source>
</evidence>
<feature type="region of interest" description="Disordered" evidence="1">
    <location>
        <begin position="25"/>
        <end position="221"/>
    </location>
</feature>
<feature type="compositionally biased region" description="Basic and acidic residues" evidence="1">
    <location>
        <begin position="329"/>
        <end position="368"/>
    </location>
</feature>
<dbReference type="AlphaFoldDB" id="A0A9P8CWT5"/>
<sequence>DVRNALTSHWIAKALYSSIRSTALHSTPHRSTGLSPMPRRKSTTTARPPPAEARPVAAKRQPSPDRTAIVLETTPAKRLRKEPRPVILQGSAAAAEPDSIQTHQSGLVTDEGELSPPHSEDSDLNVDTDDQESQSPPKKAKVYKQRRPRGPRGKYKPREGKLWAGQFVNRRAPAVDEGPQAMSARNESVEAETPGDQGRSHRSASETPSFSSPKSKSQEWYPDPPMMEYPYLQHSFPYHEYEAPSNRVDTSDFGGTPQPLSNDWYRPQESTAGEDLFTQAKLHYSLSMTKKIEVDTDGLRMDIYFQRGFELATRRMLDRIRAKNRLEDIRDEAQRAGGDKHRPSEPIKDPPRVYREPHLTGEPKRYDGQTDADASGDDEDMDTHSTPARNPSTFSEATASIDALIPTTTVSETTASTSAEDRSGTEAVAPEMDDRERRMDASTTPTLMDYYQVNAFMTSLFTLGDVQPTSEVPLSPAACRILQTLLLNLEAKMIGMGCHSQRRELTRRLALIDKVQTDTGTFGDTPAPWRENQWPSSAPAENAGTDTTMAASSEAPAGDEDHYISPYRRLVKCDMDGFVLNRRRQRAPSLDAGPSKTGAGAGAGEGVAAKTSVVTEYPLSRRPFVSNPLEVPGAMEPFWKAREYTERQVLEARIRAAADEAQRRQARASPSS</sequence>
<feature type="region of interest" description="Disordered" evidence="1">
    <location>
        <begin position="586"/>
        <end position="605"/>
    </location>
</feature>
<feature type="region of interest" description="Disordered" evidence="1">
    <location>
        <begin position="329"/>
        <end position="439"/>
    </location>
</feature>
<organism evidence="2 3">
    <name type="scientific">Mortierella alpina</name>
    <name type="common">Oleaginous fungus</name>
    <name type="synonym">Mortierella renispora</name>
    <dbReference type="NCBI Taxonomy" id="64518"/>
    <lineage>
        <taxon>Eukaryota</taxon>
        <taxon>Fungi</taxon>
        <taxon>Fungi incertae sedis</taxon>
        <taxon>Mucoromycota</taxon>
        <taxon>Mortierellomycotina</taxon>
        <taxon>Mortierellomycetes</taxon>
        <taxon>Mortierellales</taxon>
        <taxon>Mortierellaceae</taxon>
        <taxon>Mortierella</taxon>
    </lineage>
</organism>
<protein>
    <submittedName>
        <fullName evidence="2">Uncharacterized protein</fullName>
    </submittedName>
</protein>
<gene>
    <name evidence="2" type="ORF">KVV02_001837</name>
</gene>
<feature type="compositionally biased region" description="Polar residues" evidence="1">
    <location>
        <begin position="205"/>
        <end position="215"/>
    </location>
</feature>
<accession>A0A9P8CWT5</accession>
<reference evidence="2" key="1">
    <citation type="submission" date="2021-07" db="EMBL/GenBank/DDBJ databases">
        <title>Draft genome of Mortierella alpina, strain LL118, isolated from an aspen leaf litter sample.</title>
        <authorList>
            <person name="Yang S."/>
            <person name="Vinatzer B.A."/>
        </authorList>
    </citation>
    <scope>NUCLEOTIDE SEQUENCE</scope>
    <source>
        <strain evidence="2">LL118</strain>
    </source>
</reference>
<feature type="compositionally biased region" description="Polar residues" evidence="1">
    <location>
        <begin position="25"/>
        <end position="34"/>
    </location>
</feature>
<dbReference type="Proteomes" id="UP000717515">
    <property type="component" value="Unassembled WGS sequence"/>
</dbReference>
<feature type="region of interest" description="Disordered" evidence="1">
    <location>
        <begin position="520"/>
        <end position="561"/>
    </location>
</feature>
<feature type="non-terminal residue" evidence="2">
    <location>
        <position position="1"/>
    </location>
</feature>
<proteinExistence type="predicted"/>
<feature type="compositionally biased region" description="Low complexity" evidence="1">
    <location>
        <begin position="407"/>
        <end position="418"/>
    </location>
</feature>
<comment type="caution">
    <text evidence="2">The sequence shown here is derived from an EMBL/GenBank/DDBJ whole genome shotgun (WGS) entry which is preliminary data.</text>
</comment>
<feature type="compositionally biased region" description="Basic residues" evidence="1">
    <location>
        <begin position="138"/>
        <end position="155"/>
    </location>
</feature>
<evidence type="ECO:0000256" key="1">
    <source>
        <dbReference type="SAM" id="MobiDB-lite"/>
    </source>
</evidence>